<dbReference type="EMBL" id="QXCT01000002">
    <property type="protein sequence ID" value="MDW9255842.1"/>
    <property type="molecule type" value="Genomic_DNA"/>
</dbReference>
<evidence type="ECO:0000313" key="3">
    <source>
        <dbReference type="Proteomes" id="UP001272137"/>
    </source>
</evidence>
<protein>
    <submittedName>
        <fullName evidence="2">Uncharacterized protein</fullName>
    </submittedName>
</protein>
<feature type="region of interest" description="Disordered" evidence="1">
    <location>
        <begin position="1"/>
        <end position="33"/>
    </location>
</feature>
<reference evidence="2" key="1">
    <citation type="submission" date="2018-08" db="EMBL/GenBank/DDBJ databases">
        <title>Identification of Burkholderia cepacia strains that express a Burkholderia pseudomallei-like capsular polysaccharide.</title>
        <authorList>
            <person name="Burtnick M.N."/>
            <person name="Vongsouvath M."/>
            <person name="Newton P."/>
            <person name="Wuthiekanun V."/>
            <person name="Limmathurotsakul D."/>
            <person name="Brett P.J."/>
            <person name="Chantratita N."/>
            <person name="Dance D.A."/>
        </authorList>
    </citation>
    <scope>NUCLEOTIDE SEQUENCE</scope>
    <source>
        <strain evidence="2">SBXCC001</strain>
    </source>
</reference>
<dbReference type="AlphaFoldDB" id="A0AAW9D2X9"/>
<sequence length="47" mass="5216">MCHFSHDVSSQSHSRKNAARMRPSRIRSGGGARRCAACARFGRTRVV</sequence>
<evidence type="ECO:0000313" key="2">
    <source>
        <dbReference type="EMBL" id="MDW9255842.1"/>
    </source>
</evidence>
<proteinExistence type="predicted"/>
<organism evidence="2 3">
    <name type="scientific">Burkholderia thailandensis</name>
    <dbReference type="NCBI Taxonomy" id="57975"/>
    <lineage>
        <taxon>Bacteria</taxon>
        <taxon>Pseudomonadati</taxon>
        <taxon>Pseudomonadota</taxon>
        <taxon>Betaproteobacteria</taxon>
        <taxon>Burkholderiales</taxon>
        <taxon>Burkholderiaceae</taxon>
        <taxon>Burkholderia</taxon>
        <taxon>pseudomallei group</taxon>
    </lineage>
</organism>
<accession>A0AAW9D2X9</accession>
<comment type="caution">
    <text evidence="2">The sequence shown here is derived from an EMBL/GenBank/DDBJ whole genome shotgun (WGS) entry which is preliminary data.</text>
</comment>
<name>A0AAW9D2X9_BURTH</name>
<evidence type="ECO:0000256" key="1">
    <source>
        <dbReference type="SAM" id="MobiDB-lite"/>
    </source>
</evidence>
<gene>
    <name evidence="2" type="ORF">C7S16_0639</name>
</gene>
<feature type="compositionally biased region" description="Basic residues" evidence="1">
    <location>
        <begin position="13"/>
        <end position="25"/>
    </location>
</feature>
<dbReference type="Proteomes" id="UP001272137">
    <property type="component" value="Unassembled WGS sequence"/>
</dbReference>